<evidence type="ECO:0000256" key="3">
    <source>
        <dbReference type="ARBA" id="ARBA00023002"/>
    </source>
</evidence>
<dbReference type="PRINTS" id="PR00081">
    <property type="entry name" value="GDHRDH"/>
</dbReference>
<organism evidence="5 6">
    <name type="scientific">Microthyrium microscopicum</name>
    <dbReference type="NCBI Taxonomy" id="703497"/>
    <lineage>
        <taxon>Eukaryota</taxon>
        <taxon>Fungi</taxon>
        <taxon>Dikarya</taxon>
        <taxon>Ascomycota</taxon>
        <taxon>Pezizomycotina</taxon>
        <taxon>Dothideomycetes</taxon>
        <taxon>Dothideomycetes incertae sedis</taxon>
        <taxon>Microthyriales</taxon>
        <taxon>Microthyriaceae</taxon>
        <taxon>Microthyrium</taxon>
    </lineage>
</organism>
<evidence type="ECO:0000313" key="6">
    <source>
        <dbReference type="Proteomes" id="UP000799302"/>
    </source>
</evidence>
<keyword evidence="3" id="KW-0560">Oxidoreductase</keyword>
<dbReference type="AlphaFoldDB" id="A0A6A6TZX5"/>
<dbReference type="PRINTS" id="PR00080">
    <property type="entry name" value="SDRFAMILY"/>
</dbReference>
<dbReference type="EMBL" id="MU004241">
    <property type="protein sequence ID" value="KAF2664881.1"/>
    <property type="molecule type" value="Genomic_DNA"/>
</dbReference>
<dbReference type="CDD" id="cd05327">
    <property type="entry name" value="retinol-DH_like_SDR_c_like"/>
    <property type="match status" value="1"/>
</dbReference>
<keyword evidence="6" id="KW-1185">Reference proteome</keyword>
<evidence type="ECO:0000256" key="4">
    <source>
        <dbReference type="RuleBase" id="RU000363"/>
    </source>
</evidence>
<keyword evidence="2" id="KW-0521">NADP</keyword>
<reference evidence="5" key="1">
    <citation type="journal article" date="2020" name="Stud. Mycol.">
        <title>101 Dothideomycetes genomes: a test case for predicting lifestyles and emergence of pathogens.</title>
        <authorList>
            <person name="Haridas S."/>
            <person name="Albert R."/>
            <person name="Binder M."/>
            <person name="Bloem J."/>
            <person name="Labutti K."/>
            <person name="Salamov A."/>
            <person name="Andreopoulos B."/>
            <person name="Baker S."/>
            <person name="Barry K."/>
            <person name="Bills G."/>
            <person name="Bluhm B."/>
            <person name="Cannon C."/>
            <person name="Castanera R."/>
            <person name="Culley D."/>
            <person name="Daum C."/>
            <person name="Ezra D."/>
            <person name="Gonzalez J."/>
            <person name="Henrissat B."/>
            <person name="Kuo A."/>
            <person name="Liang C."/>
            <person name="Lipzen A."/>
            <person name="Lutzoni F."/>
            <person name="Magnuson J."/>
            <person name="Mondo S."/>
            <person name="Nolan M."/>
            <person name="Ohm R."/>
            <person name="Pangilinan J."/>
            <person name="Park H.-J."/>
            <person name="Ramirez L."/>
            <person name="Alfaro M."/>
            <person name="Sun H."/>
            <person name="Tritt A."/>
            <person name="Yoshinaga Y."/>
            <person name="Zwiers L.-H."/>
            <person name="Turgeon B."/>
            <person name="Goodwin S."/>
            <person name="Spatafora J."/>
            <person name="Crous P."/>
            <person name="Grigoriev I."/>
        </authorList>
    </citation>
    <scope>NUCLEOTIDE SEQUENCE</scope>
    <source>
        <strain evidence="5">CBS 115976</strain>
    </source>
</reference>
<evidence type="ECO:0000313" key="5">
    <source>
        <dbReference type="EMBL" id="KAF2664881.1"/>
    </source>
</evidence>
<dbReference type="Gene3D" id="3.40.50.720">
    <property type="entry name" value="NAD(P)-binding Rossmann-like Domain"/>
    <property type="match status" value="1"/>
</dbReference>
<evidence type="ECO:0000256" key="1">
    <source>
        <dbReference type="ARBA" id="ARBA00006484"/>
    </source>
</evidence>
<dbReference type="Proteomes" id="UP000799302">
    <property type="component" value="Unassembled WGS sequence"/>
</dbReference>
<comment type="similarity">
    <text evidence="1 4">Belongs to the short-chain dehydrogenases/reductases (SDR) family.</text>
</comment>
<dbReference type="Pfam" id="PF00106">
    <property type="entry name" value="adh_short"/>
    <property type="match status" value="1"/>
</dbReference>
<name>A0A6A6TZX5_9PEZI</name>
<dbReference type="OrthoDB" id="191139at2759"/>
<accession>A0A6A6TZX5</accession>
<evidence type="ECO:0000256" key="2">
    <source>
        <dbReference type="ARBA" id="ARBA00022857"/>
    </source>
</evidence>
<dbReference type="PANTHER" id="PTHR24320:SF282">
    <property type="entry name" value="WW DOMAIN-CONTAINING OXIDOREDUCTASE"/>
    <property type="match status" value="1"/>
</dbReference>
<proteinExistence type="inferred from homology"/>
<dbReference type="SUPFAM" id="SSF51735">
    <property type="entry name" value="NAD(P)-binding Rossmann-fold domains"/>
    <property type="match status" value="1"/>
</dbReference>
<protein>
    <submittedName>
        <fullName evidence="5">NAD(P)-binding protein</fullName>
    </submittedName>
</protein>
<sequence>MFWKTSPSINFDPDQDIGDLKGKVIIVTGGNDGLGKETVLRLAKHNPECIFLCSRSVEKGETAVKEIETAVPGANIRLLKLDLGSLASVSAAVSTFREQYDKLDILINNAGIANLPPGKTVEGYEQQFGVNHIGHALLIKLLLPTMLKTAEIETPGSVRIVSVSSEAHEHIKPPGINFDDLEKAGHPWLLYAQSKLANLLYAKALAKQYPSIVSVSLHPGTAKTGIFVKMDTAWINMLMFLLGWTIMGTIEQTAKNQLWAATAIEVQSGAYYTPVGVKNAGTALSNDEELENKLWGWTQGELKKQNY</sequence>
<dbReference type="PANTHER" id="PTHR24320">
    <property type="entry name" value="RETINOL DEHYDROGENASE"/>
    <property type="match status" value="1"/>
</dbReference>
<dbReference type="InterPro" id="IPR002347">
    <property type="entry name" value="SDR_fam"/>
</dbReference>
<dbReference type="InterPro" id="IPR036291">
    <property type="entry name" value="NAD(P)-bd_dom_sf"/>
</dbReference>
<gene>
    <name evidence="5" type="ORF">BT63DRAFT_464139</name>
</gene>
<dbReference type="GO" id="GO:0016491">
    <property type="term" value="F:oxidoreductase activity"/>
    <property type="evidence" value="ECO:0007669"/>
    <property type="project" value="UniProtKB-KW"/>
</dbReference>